<dbReference type="InterPro" id="IPR038970">
    <property type="entry name" value="Lyase_8"/>
</dbReference>
<dbReference type="Gene3D" id="2.60.220.10">
    <property type="entry name" value="Polysaccharide lyase family 8-like, C-terminal"/>
    <property type="match status" value="1"/>
</dbReference>
<dbReference type="InterPro" id="IPR012970">
    <property type="entry name" value="Lyase_8_alpha_N"/>
</dbReference>
<sequence>MLPSPFSSIVYFLLFASYTFISSTSEAHTPWKIDRAPEIQRMAPAILKDLNGHYRVRAPIKAGKTKDYFNELNEQGVFSDLPDDDSHYALLRIWAIAKDLKSRNTLTAPIRKKLYLSLAYYCSIEAKDPASWPIGCFHSPLYFLGAWFTLEDDMTQDWQNTEELHPILETVWQQGNIVASHAWNNPKGGSRLTDPLSIDNFRNSAYYIVANFYPYRPLLAYALFMGSDDYLTIIVETAKRSIMEPVYPGDLSKGFWPEGINPDSTITAHGQQSFMYGYGKDYVRGLFRLISNLNGSNYAFEPAQLNKLSDVILDGMQWFVYNGQIDYSVMGRHNVYPKSGSSGDKLLLSMSNALLKVAQLELTRENELITLSDRLENEQGFSGSRYFWNVEDFVHRTEDFSIVINASSTRAAGPEITSNAQQNHHFGNGTNFIYVQGDEYINARGGMNYSTLPGITAEFQDARLPSITNWKGLHGRNTYSGGANLNHSGVIAFQSDLDLKSHFVKAKKAWFLHGDTMVALGADIQSNQPETQIKTTLNQTEWRSPVWLWKDDTTENTQIEDPAEYSLDSDQRSVVWQDQVAYVIEDGHASVSTQSRATDWSSLSVSNTAHTPTAEVDIFQISIDHQGSEQTTYAYAVYPSVTASEAAKLKDSVEWKILSNNPKLQAINFPASQWTGAAFYEAGKIENDQFSIQVNGPMVLLIQVLPNHTLEVVYQDPLRRENPPPAEMTIQFKDPESLVSNELISLSLEFPQGYNLGKPTKRTVKRASTQAEPLASAPRPLKVQ</sequence>
<dbReference type="InterPro" id="IPR004103">
    <property type="entry name" value="Lyase_8_C"/>
</dbReference>
<comment type="similarity">
    <text evidence="1">Belongs to the polysaccharide lyase 8 family.</text>
</comment>
<evidence type="ECO:0000259" key="5">
    <source>
        <dbReference type="Pfam" id="PF02278"/>
    </source>
</evidence>
<keyword evidence="2" id="KW-0732">Signal</keyword>
<dbReference type="RefSeq" id="WP_308983328.1">
    <property type="nucleotide sequence ID" value="NZ_JARXIC010000001.1"/>
</dbReference>
<name>A0ABU1AGS2_9BACT</name>
<dbReference type="Gene3D" id="1.50.10.100">
    <property type="entry name" value="Chondroitin AC/alginate lyase"/>
    <property type="match status" value="1"/>
</dbReference>
<evidence type="ECO:0000259" key="6">
    <source>
        <dbReference type="Pfam" id="PF02884"/>
    </source>
</evidence>
<evidence type="ECO:0000256" key="2">
    <source>
        <dbReference type="ARBA" id="ARBA00022729"/>
    </source>
</evidence>
<dbReference type="PANTHER" id="PTHR38481">
    <property type="entry name" value="HYALURONATE LYASE"/>
    <property type="match status" value="1"/>
</dbReference>
<dbReference type="InterPro" id="IPR008929">
    <property type="entry name" value="Chondroitin_lyas"/>
</dbReference>
<dbReference type="EMBL" id="JARXIC010000001">
    <property type="protein sequence ID" value="MDQ8192818.1"/>
    <property type="molecule type" value="Genomic_DNA"/>
</dbReference>
<dbReference type="Pfam" id="PF02884">
    <property type="entry name" value="Lyase_8_C"/>
    <property type="match status" value="1"/>
</dbReference>
<evidence type="ECO:0000256" key="3">
    <source>
        <dbReference type="ARBA" id="ARBA00023239"/>
    </source>
</evidence>
<evidence type="ECO:0000256" key="4">
    <source>
        <dbReference type="SAM" id="MobiDB-lite"/>
    </source>
</evidence>
<dbReference type="InterPro" id="IPR014718">
    <property type="entry name" value="GH-type_carb-bd"/>
</dbReference>
<proteinExistence type="inferred from homology"/>
<feature type="domain" description="Polysaccharide lyase family 8 C-terminal" evidence="6">
    <location>
        <begin position="656"/>
        <end position="720"/>
    </location>
</feature>
<dbReference type="SUPFAM" id="SSF74650">
    <property type="entry name" value="Galactose mutarotase-like"/>
    <property type="match status" value="1"/>
</dbReference>
<reference evidence="8 9" key="1">
    <citation type="submission" date="2023-04" db="EMBL/GenBank/DDBJ databases">
        <title>A novel bacteria isolated from coastal sediment.</title>
        <authorList>
            <person name="Liu X.-J."/>
            <person name="Du Z.-J."/>
        </authorList>
    </citation>
    <scope>NUCLEOTIDE SEQUENCE [LARGE SCALE GENOMIC DNA]</scope>
    <source>
        <strain evidence="8 9">SDUM461004</strain>
    </source>
</reference>
<dbReference type="InterPro" id="IPR011013">
    <property type="entry name" value="Gal_mutarotase_sf_dom"/>
</dbReference>
<dbReference type="Pfam" id="PF02278">
    <property type="entry name" value="Lyase_8"/>
    <property type="match status" value="1"/>
</dbReference>
<protein>
    <submittedName>
        <fullName evidence="8">Polysaccharide lyase family 8 super-sandwich domain-containing protein</fullName>
    </submittedName>
</protein>
<dbReference type="SUPFAM" id="SSF49863">
    <property type="entry name" value="Hyaluronate lyase-like, C-terminal domain"/>
    <property type="match status" value="1"/>
</dbReference>
<dbReference type="Proteomes" id="UP001243717">
    <property type="component" value="Unassembled WGS sequence"/>
</dbReference>
<dbReference type="SUPFAM" id="SSF48230">
    <property type="entry name" value="Chondroitin AC/alginate lyase"/>
    <property type="match status" value="1"/>
</dbReference>
<gene>
    <name evidence="8" type="ORF">QEH59_00175</name>
</gene>
<dbReference type="Gene3D" id="2.70.98.10">
    <property type="match status" value="1"/>
</dbReference>
<dbReference type="Pfam" id="PF08124">
    <property type="entry name" value="Lyase_8_N"/>
    <property type="match status" value="1"/>
</dbReference>
<dbReference type="InterPro" id="IPR011071">
    <property type="entry name" value="Lyase_8-like_C"/>
</dbReference>
<evidence type="ECO:0000259" key="7">
    <source>
        <dbReference type="Pfam" id="PF08124"/>
    </source>
</evidence>
<evidence type="ECO:0000313" key="8">
    <source>
        <dbReference type="EMBL" id="MDQ8192818.1"/>
    </source>
</evidence>
<evidence type="ECO:0000256" key="1">
    <source>
        <dbReference type="ARBA" id="ARBA00006699"/>
    </source>
</evidence>
<dbReference type="GO" id="GO:0016829">
    <property type="term" value="F:lyase activity"/>
    <property type="evidence" value="ECO:0007669"/>
    <property type="project" value="UniProtKB-KW"/>
</dbReference>
<feature type="region of interest" description="Disordered" evidence="4">
    <location>
        <begin position="757"/>
        <end position="784"/>
    </location>
</feature>
<feature type="domain" description="Polysaccharide lyase family 8 central" evidence="5">
    <location>
        <begin position="385"/>
        <end position="641"/>
    </location>
</feature>
<keyword evidence="3 8" id="KW-0456">Lyase</keyword>
<dbReference type="InterPro" id="IPR003159">
    <property type="entry name" value="Lyase_8_central_dom"/>
</dbReference>
<comment type="caution">
    <text evidence="8">The sequence shown here is derived from an EMBL/GenBank/DDBJ whole genome shotgun (WGS) entry which is preliminary data.</text>
</comment>
<accession>A0ABU1AGS2</accession>
<organism evidence="8 9">
    <name type="scientific">Thalassobacterium sedimentorum</name>
    <dbReference type="NCBI Taxonomy" id="3041258"/>
    <lineage>
        <taxon>Bacteria</taxon>
        <taxon>Pseudomonadati</taxon>
        <taxon>Verrucomicrobiota</taxon>
        <taxon>Opitutia</taxon>
        <taxon>Puniceicoccales</taxon>
        <taxon>Coraliomargaritaceae</taxon>
        <taxon>Thalassobacterium</taxon>
    </lineage>
</organism>
<feature type="domain" description="Polysaccharide lyase 8 N-terminal alpha-helical" evidence="7">
    <location>
        <begin position="258"/>
        <end position="332"/>
    </location>
</feature>
<keyword evidence="9" id="KW-1185">Reference proteome</keyword>
<evidence type="ECO:0000313" key="9">
    <source>
        <dbReference type="Proteomes" id="UP001243717"/>
    </source>
</evidence>
<dbReference type="PANTHER" id="PTHR38481:SF1">
    <property type="entry name" value="HYALURONATE LYASE"/>
    <property type="match status" value="1"/>
</dbReference>